<dbReference type="STRING" id="1890683.A0A427Y2D1"/>
<keyword evidence="3" id="KW-1185">Reference proteome</keyword>
<dbReference type="EMBL" id="RSCD01000021">
    <property type="protein sequence ID" value="RSH85278.1"/>
    <property type="molecule type" value="Genomic_DNA"/>
</dbReference>
<name>A0A427Y2D1_9TREE</name>
<proteinExistence type="predicted"/>
<evidence type="ECO:0008006" key="4">
    <source>
        <dbReference type="Google" id="ProtNLM"/>
    </source>
</evidence>
<dbReference type="Proteomes" id="UP000279259">
    <property type="component" value="Unassembled WGS sequence"/>
</dbReference>
<dbReference type="InterPro" id="IPR006886">
    <property type="entry name" value="RNA_pol_III_Rpc5"/>
</dbReference>
<dbReference type="GO" id="GO:0042797">
    <property type="term" value="P:tRNA transcription by RNA polymerase III"/>
    <property type="evidence" value="ECO:0007669"/>
    <property type="project" value="TreeGrafter"/>
</dbReference>
<organism evidence="2 3">
    <name type="scientific">Saitozyma podzolica</name>
    <dbReference type="NCBI Taxonomy" id="1890683"/>
    <lineage>
        <taxon>Eukaryota</taxon>
        <taxon>Fungi</taxon>
        <taxon>Dikarya</taxon>
        <taxon>Basidiomycota</taxon>
        <taxon>Agaricomycotina</taxon>
        <taxon>Tremellomycetes</taxon>
        <taxon>Tremellales</taxon>
        <taxon>Trimorphomycetaceae</taxon>
        <taxon>Saitozyma</taxon>
    </lineage>
</organism>
<evidence type="ECO:0000313" key="2">
    <source>
        <dbReference type="EMBL" id="RSH85278.1"/>
    </source>
</evidence>
<feature type="compositionally biased region" description="Low complexity" evidence="1">
    <location>
        <begin position="291"/>
        <end position="303"/>
    </location>
</feature>
<dbReference type="PANTHER" id="PTHR12069:SF0">
    <property type="entry name" value="DNA-DIRECTED RNA POLYMERASE III SUBUNIT RPC5"/>
    <property type="match status" value="1"/>
</dbReference>
<dbReference type="Pfam" id="PF04801">
    <property type="entry name" value="RPC5"/>
    <property type="match status" value="1"/>
</dbReference>
<feature type="compositionally biased region" description="Low complexity" evidence="1">
    <location>
        <begin position="1"/>
        <end position="16"/>
    </location>
</feature>
<dbReference type="OrthoDB" id="340681at2759"/>
<evidence type="ECO:0000256" key="1">
    <source>
        <dbReference type="SAM" id="MobiDB-lite"/>
    </source>
</evidence>
<reference evidence="2 3" key="1">
    <citation type="submission" date="2018-11" db="EMBL/GenBank/DDBJ databases">
        <title>Genome sequence of Saitozyma podzolica DSM 27192.</title>
        <authorList>
            <person name="Aliyu H."/>
            <person name="Gorte O."/>
            <person name="Ochsenreither K."/>
        </authorList>
    </citation>
    <scope>NUCLEOTIDE SEQUENCE [LARGE SCALE GENOMIC DNA]</scope>
    <source>
        <strain evidence="2 3">DSM 27192</strain>
    </source>
</reference>
<protein>
    <recommendedName>
        <fullName evidence="4">DNA-directed RNA polymerase III subunit RPC5</fullName>
    </recommendedName>
</protein>
<comment type="caution">
    <text evidence="2">The sequence shown here is derived from an EMBL/GenBank/DDBJ whole genome shotgun (WGS) entry which is preliminary data.</text>
</comment>
<dbReference type="GO" id="GO:0005666">
    <property type="term" value="C:RNA polymerase III complex"/>
    <property type="evidence" value="ECO:0007669"/>
    <property type="project" value="TreeGrafter"/>
</dbReference>
<gene>
    <name evidence="2" type="ORF">EHS25_005085</name>
</gene>
<feature type="compositionally biased region" description="Acidic residues" evidence="1">
    <location>
        <begin position="94"/>
        <end position="103"/>
    </location>
</feature>
<feature type="region of interest" description="Disordered" evidence="1">
    <location>
        <begin position="1"/>
        <end position="103"/>
    </location>
</feature>
<feature type="region of interest" description="Disordered" evidence="1">
    <location>
        <begin position="196"/>
        <end position="220"/>
    </location>
</feature>
<feature type="region of interest" description="Disordered" evidence="1">
    <location>
        <begin position="268"/>
        <end position="321"/>
    </location>
</feature>
<evidence type="ECO:0000313" key="3">
    <source>
        <dbReference type="Proteomes" id="UP000279259"/>
    </source>
</evidence>
<dbReference type="PANTHER" id="PTHR12069">
    <property type="entry name" value="DNA-DIRECTED RNA POLYMERASES III 80 KDA POLYPEPTIDE RNA POLYMERASE III SUBUNIT 5"/>
    <property type="match status" value="1"/>
</dbReference>
<feature type="compositionally biased region" description="Basic and acidic residues" evidence="1">
    <location>
        <begin position="268"/>
        <end position="280"/>
    </location>
</feature>
<feature type="compositionally biased region" description="Pro residues" evidence="1">
    <location>
        <begin position="17"/>
        <end position="26"/>
    </location>
</feature>
<sequence>MPPRKAPAAVSAAPAAPATPPNPGPVPALASPTIEAEPDSIDPAPNHDQEQYTLPPTAPMGDDEPGPSSTYIPRQPSPPLPDLNTRPFPPDDDHSSDEESDDEVVASLPIYLSPNLFPHLNLFQYPLHTRSLAAPSWARDRGKRITARVKERVGRVEVEMPVDGTAEVWRDDKAREMGFVTDINANGHGDDIVGGYGFGGKEKEKDKRKKSAKKEEKWGDKARLRSEMVPNATGYYSGVVHDGALHLHPISKTMQFRTSLAYIDDMEQKNRERAARRRGDNDEEDVDRPRSAAPGPAGAAGRPGIRKVLEDEENDGSGSIKDFRNKMWSTAANEEADSWVPYEWKEGEDDLVAKSFQSLLVAEDKRVRLGCRTRGLDYLNRGA</sequence>
<accession>A0A427Y2D1</accession>
<dbReference type="AlphaFoldDB" id="A0A427Y2D1"/>